<dbReference type="GO" id="GO:0000976">
    <property type="term" value="F:transcription cis-regulatory region binding"/>
    <property type="evidence" value="ECO:0007669"/>
    <property type="project" value="TreeGrafter"/>
</dbReference>
<keyword evidence="3" id="KW-0804">Transcription</keyword>
<dbReference type="Gene3D" id="1.10.10.60">
    <property type="entry name" value="Homeodomain-like"/>
    <property type="match status" value="1"/>
</dbReference>
<gene>
    <name evidence="6" type="ORF">DNH61_10915</name>
</gene>
<feature type="DNA-binding region" description="H-T-H motif" evidence="4">
    <location>
        <begin position="29"/>
        <end position="48"/>
    </location>
</feature>
<evidence type="ECO:0000256" key="3">
    <source>
        <dbReference type="ARBA" id="ARBA00023163"/>
    </source>
</evidence>
<dbReference type="Pfam" id="PF00440">
    <property type="entry name" value="TetR_N"/>
    <property type="match status" value="1"/>
</dbReference>
<dbReference type="GO" id="GO:0045892">
    <property type="term" value="P:negative regulation of DNA-templated transcription"/>
    <property type="evidence" value="ECO:0007669"/>
    <property type="project" value="UniProtKB-ARBA"/>
</dbReference>
<dbReference type="Proteomes" id="UP000249522">
    <property type="component" value="Unassembled WGS sequence"/>
</dbReference>
<dbReference type="Gene3D" id="1.10.357.10">
    <property type="entry name" value="Tetracycline Repressor, domain 2"/>
    <property type="match status" value="1"/>
</dbReference>
<dbReference type="PANTHER" id="PTHR30055:SF226">
    <property type="entry name" value="HTH-TYPE TRANSCRIPTIONAL REGULATOR PKSA"/>
    <property type="match status" value="1"/>
</dbReference>
<evidence type="ECO:0000256" key="1">
    <source>
        <dbReference type="ARBA" id="ARBA00023015"/>
    </source>
</evidence>
<dbReference type="PRINTS" id="PR00455">
    <property type="entry name" value="HTHTETR"/>
</dbReference>
<dbReference type="PANTHER" id="PTHR30055">
    <property type="entry name" value="HTH-TYPE TRANSCRIPTIONAL REGULATOR RUTR"/>
    <property type="match status" value="1"/>
</dbReference>
<keyword evidence="7" id="KW-1185">Reference proteome</keyword>
<reference evidence="6 7" key="1">
    <citation type="submission" date="2018-06" db="EMBL/GenBank/DDBJ databases">
        <title>Paenibacillus imtechensis sp. nov.</title>
        <authorList>
            <person name="Pinnaka A.K."/>
            <person name="Singh H."/>
            <person name="Kaur M."/>
        </authorList>
    </citation>
    <scope>NUCLEOTIDE SEQUENCE [LARGE SCALE GENOMIC DNA]</scope>
    <source>
        <strain evidence="6 7">SMB1</strain>
    </source>
</reference>
<dbReference type="InterPro" id="IPR050109">
    <property type="entry name" value="HTH-type_TetR-like_transc_reg"/>
</dbReference>
<dbReference type="InterPro" id="IPR001647">
    <property type="entry name" value="HTH_TetR"/>
</dbReference>
<dbReference type="OrthoDB" id="9809994at2"/>
<dbReference type="FunFam" id="1.10.10.60:FF:000141">
    <property type="entry name" value="TetR family transcriptional regulator"/>
    <property type="match status" value="1"/>
</dbReference>
<name>A0A2W1LCZ9_9BACL</name>
<comment type="caution">
    <text evidence="6">The sequence shown here is derived from an EMBL/GenBank/DDBJ whole genome shotgun (WGS) entry which is preliminary data.</text>
</comment>
<dbReference type="PROSITE" id="PS50977">
    <property type="entry name" value="HTH_TETR_2"/>
    <property type="match status" value="1"/>
</dbReference>
<evidence type="ECO:0000256" key="2">
    <source>
        <dbReference type="ARBA" id="ARBA00023125"/>
    </source>
</evidence>
<proteinExistence type="predicted"/>
<feature type="domain" description="HTH tetR-type" evidence="5">
    <location>
        <begin position="6"/>
        <end position="66"/>
    </location>
</feature>
<dbReference type="EMBL" id="QKRB01000043">
    <property type="protein sequence ID" value="PZD95940.1"/>
    <property type="molecule type" value="Genomic_DNA"/>
</dbReference>
<dbReference type="RefSeq" id="WP_111146685.1">
    <property type="nucleotide sequence ID" value="NZ_QKRB01000043.1"/>
</dbReference>
<accession>A0A2W1LCZ9</accession>
<keyword evidence="2 4" id="KW-0238">DNA-binding</keyword>
<dbReference type="AlphaFoldDB" id="A0A2W1LCZ9"/>
<evidence type="ECO:0000256" key="4">
    <source>
        <dbReference type="PROSITE-ProRule" id="PRU00335"/>
    </source>
</evidence>
<evidence type="ECO:0000313" key="7">
    <source>
        <dbReference type="Proteomes" id="UP000249522"/>
    </source>
</evidence>
<evidence type="ECO:0000259" key="5">
    <source>
        <dbReference type="PROSITE" id="PS50977"/>
    </source>
</evidence>
<evidence type="ECO:0000313" key="6">
    <source>
        <dbReference type="EMBL" id="PZD95940.1"/>
    </source>
</evidence>
<dbReference type="SUPFAM" id="SSF46689">
    <property type="entry name" value="Homeodomain-like"/>
    <property type="match status" value="1"/>
</dbReference>
<dbReference type="InterPro" id="IPR009057">
    <property type="entry name" value="Homeodomain-like_sf"/>
</dbReference>
<sequence>MSAAHGDKLEVILDAAFRLFGSSGFYETKMSEIADEAGIAKGTLYLYFTSKEELFTAVTKRDFDRFLEQLGPKLEAAGFLEDKLQVIASHHLGYYYSVRDYTRLFFHTPNRDQKLMDTMYAFISAYTRMIAAMLEEHGVTDSWLHAKSFIGILDVFKMDILFNPAFSEQDLAQRTGFAVRLFRYGCKPDTAENREHTS</sequence>
<protein>
    <submittedName>
        <fullName evidence="6">TetR family transcriptional regulator</fullName>
    </submittedName>
</protein>
<organism evidence="6 7">
    <name type="scientific">Paenibacillus sambharensis</name>
    <dbReference type="NCBI Taxonomy" id="1803190"/>
    <lineage>
        <taxon>Bacteria</taxon>
        <taxon>Bacillati</taxon>
        <taxon>Bacillota</taxon>
        <taxon>Bacilli</taxon>
        <taxon>Bacillales</taxon>
        <taxon>Paenibacillaceae</taxon>
        <taxon>Paenibacillus</taxon>
    </lineage>
</organism>
<dbReference type="GO" id="GO:0003700">
    <property type="term" value="F:DNA-binding transcription factor activity"/>
    <property type="evidence" value="ECO:0007669"/>
    <property type="project" value="TreeGrafter"/>
</dbReference>
<keyword evidence="1" id="KW-0805">Transcription regulation</keyword>